<keyword evidence="7" id="KW-1185">Reference proteome</keyword>
<protein>
    <submittedName>
        <fullName evidence="6">DNA-binding transcriptional regulator, LysR family</fullName>
    </submittedName>
</protein>
<dbReference type="PROSITE" id="PS50931">
    <property type="entry name" value="HTH_LYSR"/>
    <property type="match status" value="1"/>
</dbReference>
<evidence type="ECO:0000313" key="7">
    <source>
        <dbReference type="Proteomes" id="UP000198638"/>
    </source>
</evidence>
<name>A0A1H4EIA5_9BURK</name>
<evidence type="ECO:0000256" key="2">
    <source>
        <dbReference type="ARBA" id="ARBA00023015"/>
    </source>
</evidence>
<dbReference type="SUPFAM" id="SSF53850">
    <property type="entry name" value="Periplasmic binding protein-like II"/>
    <property type="match status" value="1"/>
</dbReference>
<dbReference type="Pfam" id="PF03466">
    <property type="entry name" value="LysR_substrate"/>
    <property type="match status" value="1"/>
</dbReference>
<evidence type="ECO:0000256" key="3">
    <source>
        <dbReference type="ARBA" id="ARBA00023125"/>
    </source>
</evidence>
<dbReference type="RefSeq" id="WP_090533616.1">
    <property type="nucleotide sequence ID" value="NZ_FNRQ01000003.1"/>
</dbReference>
<dbReference type="SUPFAM" id="SSF46785">
    <property type="entry name" value="Winged helix' DNA-binding domain"/>
    <property type="match status" value="1"/>
</dbReference>
<gene>
    <name evidence="6" type="ORF">SAMN05192564_103389</name>
</gene>
<keyword evidence="3 6" id="KW-0238">DNA-binding</keyword>
<dbReference type="GO" id="GO:0032993">
    <property type="term" value="C:protein-DNA complex"/>
    <property type="evidence" value="ECO:0007669"/>
    <property type="project" value="TreeGrafter"/>
</dbReference>
<dbReference type="PANTHER" id="PTHR30346">
    <property type="entry name" value="TRANSCRIPTIONAL DUAL REGULATOR HCAR-RELATED"/>
    <property type="match status" value="1"/>
</dbReference>
<dbReference type="Gene3D" id="3.40.190.10">
    <property type="entry name" value="Periplasmic binding protein-like II"/>
    <property type="match status" value="2"/>
</dbReference>
<dbReference type="PANTHER" id="PTHR30346:SF28">
    <property type="entry name" value="HTH-TYPE TRANSCRIPTIONAL REGULATOR CYNR"/>
    <property type="match status" value="1"/>
</dbReference>
<dbReference type="GO" id="GO:0003700">
    <property type="term" value="F:DNA-binding transcription factor activity"/>
    <property type="evidence" value="ECO:0007669"/>
    <property type="project" value="InterPro"/>
</dbReference>
<evidence type="ECO:0000256" key="4">
    <source>
        <dbReference type="ARBA" id="ARBA00023163"/>
    </source>
</evidence>
<dbReference type="Proteomes" id="UP000198638">
    <property type="component" value="Unassembled WGS sequence"/>
</dbReference>
<reference evidence="7" key="1">
    <citation type="submission" date="2016-10" db="EMBL/GenBank/DDBJ databases">
        <authorList>
            <person name="Varghese N."/>
            <person name="Submissions S."/>
        </authorList>
    </citation>
    <scope>NUCLEOTIDE SEQUENCE [LARGE SCALE GENOMIC DNA]</scope>
    <source>
        <strain evidence="7">LMG 24000</strain>
    </source>
</reference>
<dbReference type="InterPro" id="IPR000847">
    <property type="entry name" value="LysR_HTH_N"/>
</dbReference>
<dbReference type="STRING" id="83784.SAMN05192564_103389"/>
<dbReference type="PRINTS" id="PR00039">
    <property type="entry name" value="HTHLYSR"/>
</dbReference>
<dbReference type="AlphaFoldDB" id="A0A1H4EIA5"/>
<dbReference type="Pfam" id="PF00126">
    <property type="entry name" value="HTH_1"/>
    <property type="match status" value="1"/>
</dbReference>
<organism evidence="6 7">
    <name type="scientific">Paraburkholderia sartisoli</name>
    <dbReference type="NCBI Taxonomy" id="83784"/>
    <lineage>
        <taxon>Bacteria</taxon>
        <taxon>Pseudomonadati</taxon>
        <taxon>Pseudomonadota</taxon>
        <taxon>Betaproteobacteria</taxon>
        <taxon>Burkholderiales</taxon>
        <taxon>Burkholderiaceae</taxon>
        <taxon>Paraburkholderia</taxon>
    </lineage>
</organism>
<sequence>MIDSRQLKLFVALAEDLHFARSADRLDIAQSVLSQQIKKLETDLGVRLLNRNKRAAITLTDAGDVFLVEARAALRQLERADRIGRLAARGEAGHVALGYIGSAVTTGLLPDTLRTFRVASPDVRMHVVAMETPTQLERLSDGTIDVGFIRPRAHYPDGVTAKVVQRERLLIALPADSPLTRVRAVKASQLRGLPFIAPQFNETAGFAEDLARLGRIGGFDAQPEYRVNDFMTAVSMASAGYGVALVPQSIRGFAQPGVVFKPLSDFEDQVELAVAYRAREHSPCVRGFTAIALSYGGLAKRQATHRTMR</sequence>
<proteinExistence type="inferred from homology"/>
<dbReference type="InterPro" id="IPR036390">
    <property type="entry name" value="WH_DNA-bd_sf"/>
</dbReference>
<dbReference type="Gene3D" id="1.10.10.10">
    <property type="entry name" value="Winged helix-like DNA-binding domain superfamily/Winged helix DNA-binding domain"/>
    <property type="match status" value="1"/>
</dbReference>
<evidence type="ECO:0000256" key="1">
    <source>
        <dbReference type="ARBA" id="ARBA00009437"/>
    </source>
</evidence>
<dbReference type="CDD" id="cd08414">
    <property type="entry name" value="PBP2_LTTR_aromatics_like"/>
    <property type="match status" value="1"/>
</dbReference>
<dbReference type="InterPro" id="IPR005119">
    <property type="entry name" value="LysR_subst-bd"/>
</dbReference>
<keyword evidence="2" id="KW-0805">Transcription regulation</keyword>
<dbReference type="FunFam" id="1.10.10.10:FF:000001">
    <property type="entry name" value="LysR family transcriptional regulator"/>
    <property type="match status" value="1"/>
</dbReference>
<evidence type="ECO:0000259" key="5">
    <source>
        <dbReference type="PROSITE" id="PS50931"/>
    </source>
</evidence>
<keyword evidence="4" id="KW-0804">Transcription</keyword>
<dbReference type="OrthoDB" id="5292387at2"/>
<dbReference type="GO" id="GO:0003677">
    <property type="term" value="F:DNA binding"/>
    <property type="evidence" value="ECO:0007669"/>
    <property type="project" value="UniProtKB-KW"/>
</dbReference>
<comment type="similarity">
    <text evidence="1">Belongs to the LysR transcriptional regulatory family.</text>
</comment>
<accession>A0A1H4EIA5</accession>
<feature type="domain" description="HTH lysR-type" evidence="5">
    <location>
        <begin position="2"/>
        <end position="60"/>
    </location>
</feature>
<dbReference type="InterPro" id="IPR036388">
    <property type="entry name" value="WH-like_DNA-bd_sf"/>
</dbReference>
<dbReference type="EMBL" id="FNRQ01000003">
    <property type="protein sequence ID" value="SEA84765.1"/>
    <property type="molecule type" value="Genomic_DNA"/>
</dbReference>
<evidence type="ECO:0000313" key="6">
    <source>
        <dbReference type="EMBL" id="SEA84765.1"/>
    </source>
</evidence>